<evidence type="ECO:0000256" key="1">
    <source>
        <dbReference type="SAM" id="Coils"/>
    </source>
</evidence>
<protein>
    <submittedName>
        <fullName evidence="2">Uncharacterized protein</fullName>
    </submittedName>
</protein>
<sequence length="517" mass="59346">MVKTRSMVLEERIASEIQRLKLKYFGDRSLEMAIPSPIPLTYQGLSGEEAIEAEEDFYNRWRFYAFILTGEERWACPHSLAEDRVRASYAGKERERQKIRGFDNELSEGDKRLKNAKDYGSRRWQCSSIVRGKLDSTTDSYSDTEGSDAFREFCKAKAAVGGKWGNCVEFAGRTWNDNIIWVKGNWLQRDEEEPLDLRFRTVKQSVKSTVERKESLLDDVAKEETELELVLEGLSLSRKKRVHGATESGEVAKEKRRKVESSGEKVAEVRPVVVDDLREVEEMARLAALHGEEDTNKMVARLVKGIWLGIEEEKSELKKAKNELEKDQARAKTEAMKEVRQLKASHVMVIGHLQVKVKDNLDKMVEERDRLGRHLMLKGYSEEEVDVIKADTYVEEGDDEEAEAMGVVDDLDSISRQIVLEYQGDDVDLQESGSKKVVREMSLRINDLESGLARERETSKALLSKQAELQVQLDISRAPEDDALMCNWEFTEQFDRMKEISENGEDRYEKAHSDLRS</sequence>
<dbReference type="AlphaFoldDB" id="A0A7J7LQC1"/>
<reference evidence="2 3" key="1">
    <citation type="journal article" date="2020" name="IScience">
        <title>Genome Sequencing of the Endangered Kingdonia uniflora (Circaeasteraceae, Ranunculales) Reveals Potential Mechanisms of Evolutionary Specialization.</title>
        <authorList>
            <person name="Sun Y."/>
            <person name="Deng T."/>
            <person name="Zhang A."/>
            <person name="Moore M.J."/>
            <person name="Landis J.B."/>
            <person name="Lin N."/>
            <person name="Zhang H."/>
            <person name="Zhang X."/>
            <person name="Huang J."/>
            <person name="Zhang X."/>
            <person name="Sun H."/>
            <person name="Wang H."/>
        </authorList>
    </citation>
    <scope>NUCLEOTIDE SEQUENCE [LARGE SCALE GENOMIC DNA]</scope>
    <source>
        <strain evidence="2">TB1705</strain>
        <tissue evidence="2">Leaf</tissue>
    </source>
</reference>
<name>A0A7J7LQC1_9MAGN</name>
<evidence type="ECO:0000313" key="3">
    <source>
        <dbReference type="Proteomes" id="UP000541444"/>
    </source>
</evidence>
<accession>A0A7J7LQC1</accession>
<gene>
    <name evidence="2" type="ORF">GIB67_017761</name>
</gene>
<feature type="coiled-coil region" evidence="1">
    <location>
        <begin position="307"/>
        <end position="341"/>
    </location>
</feature>
<evidence type="ECO:0000313" key="2">
    <source>
        <dbReference type="EMBL" id="KAF6144742.1"/>
    </source>
</evidence>
<keyword evidence="1" id="KW-0175">Coiled coil</keyword>
<comment type="caution">
    <text evidence="2">The sequence shown here is derived from an EMBL/GenBank/DDBJ whole genome shotgun (WGS) entry which is preliminary data.</text>
</comment>
<organism evidence="2 3">
    <name type="scientific">Kingdonia uniflora</name>
    <dbReference type="NCBI Taxonomy" id="39325"/>
    <lineage>
        <taxon>Eukaryota</taxon>
        <taxon>Viridiplantae</taxon>
        <taxon>Streptophyta</taxon>
        <taxon>Embryophyta</taxon>
        <taxon>Tracheophyta</taxon>
        <taxon>Spermatophyta</taxon>
        <taxon>Magnoliopsida</taxon>
        <taxon>Ranunculales</taxon>
        <taxon>Circaeasteraceae</taxon>
        <taxon>Kingdonia</taxon>
    </lineage>
</organism>
<dbReference type="Proteomes" id="UP000541444">
    <property type="component" value="Unassembled WGS sequence"/>
</dbReference>
<dbReference type="EMBL" id="JACGCM010002113">
    <property type="protein sequence ID" value="KAF6144742.1"/>
    <property type="molecule type" value="Genomic_DNA"/>
</dbReference>
<keyword evidence="3" id="KW-1185">Reference proteome</keyword>
<proteinExistence type="predicted"/>